<keyword evidence="1" id="KW-0175">Coiled coil</keyword>
<dbReference type="EMBL" id="JBHOMY010000009">
    <property type="protein sequence ID" value="MFC1455635.1"/>
    <property type="molecule type" value="Genomic_DNA"/>
</dbReference>
<name>A0ABV6Y3P1_9HYPH</name>
<dbReference type="InterPro" id="IPR036366">
    <property type="entry name" value="PGBDSf"/>
</dbReference>
<evidence type="ECO:0000256" key="1">
    <source>
        <dbReference type="SAM" id="Coils"/>
    </source>
</evidence>
<proteinExistence type="predicted"/>
<dbReference type="InterPro" id="IPR036365">
    <property type="entry name" value="PGBD-like_sf"/>
</dbReference>
<dbReference type="InterPro" id="IPR002477">
    <property type="entry name" value="Peptidoglycan-bd-like"/>
</dbReference>
<evidence type="ECO:0000259" key="3">
    <source>
        <dbReference type="Pfam" id="PF01471"/>
    </source>
</evidence>
<keyword evidence="5" id="KW-1185">Reference proteome</keyword>
<organism evidence="4 5">
    <name type="scientific">Microvirga arabica</name>
    <dbReference type="NCBI Taxonomy" id="1128671"/>
    <lineage>
        <taxon>Bacteria</taxon>
        <taxon>Pseudomonadati</taxon>
        <taxon>Pseudomonadota</taxon>
        <taxon>Alphaproteobacteria</taxon>
        <taxon>Hyphomicrobiales</taxon>
        <taxon>Methylobacteriaceae</taxon>
        <taxon>Microvirga</taxon>
    </lineage>
</organism>
<evidence type="ECO:0000313" key="5">
    <source>
        <dbReference type="Proteomes" id="UP001593940"/>
    </source>
</evidence>
<dbReference type="RefSeq" id="WP_377028766.1">
    <property type="nucleotide sequence ID" value="NZ_JBHOMY010000009.1"/>
</dbReference>
<feature type="region of interest" description="Disordered" evidence="2">
    <location>
        <begin position="112"/>
        <end position="160"/>
    </location>
</feature>
<protein>
    <submittedName>
        <fullName evidence="4">Peptidoglycan-binding protein</fullName>
    </submittedName>
</protein>
<dbReference type="Pfam" id="PF01471">
    <property type="entry name" value="PG_binding_1"/>
    <property type="match status" value="1"/>
</dbReference>
<dbReference type="SUPFAM" id="SSF47090">
    <property type="entry name" value="PGBD-like"/>
    <property type="match status" value="1"/>
</dbReference>
<evidence type="ECO:0000313" key="4">
    <source>
        <dbReference type="EMBL" id="MFC1455635.1"/>
    </source>
</evidence>
<accession>A0ABV6Y3P1</accession>
<dbReference type="Gene3D" id="1.10.101.10">
    <property type="entry name" value="PGBD-like superfamily/PGBD"/>
    <property type="match status" value="1"/>
</dbReference>
<evidence type="ECO:0000256" key="2">
    <source>
        <dbReference type="SAM" id="MobiDB-lite"/>
    </source>
</evidence>
<dbReference type="Proteomes" id="UP001593940">
    <property type="component" value="Unassembled WGS sequence"/>
</dbReference>
<gene>
    <name evidence="4" type="ORF">ACETIH_02640</name>
</gene>
<reference evidence="4 5" key="1">
    <citation type="submission" date="2024-09" db="EMBL/GenBank/DDBJ databases">
        <title>Nodulacao em especies de Leguminosae Basais da Amazonia e Caracterizacao dos Rizobios e Bacterias Associadas aos Nodulos.</title>
        <authorList>
            <person name="Jambeiro I.C.A."/>
            <person name="Lopes I.S."/>
            <person name="Aguiar E.R.G.R."/>
            <person name="Santos A.F.J."/>
            <person name="Dos Santos J.M.F."/>
            <person name="Gross E."/>
        </authorList>
    </citation>
    <scope>NUCLEOTIDE SEQUENCE [LARGE SCALE GENOMIC DNA]</scope>
    <source>
        <strain evidence="4 5">BRUESC1165</strain>
    </source>
</reference>
<feature type="domain" description="Peptidoglycan binding-like" evidence="3">
    <location>
        <begin position="160"/>
        <end position="215"/>
    </location>
</feature>
<sequence length="224" mass="22909">MGTFMSSTKSKAMLQMTAVSKGLVAIAAVGWGLFAYSAISLGSVKQAAQDEIARLRLEVETGAAARNKLAQDRAALTQASGNLQQLRKQIATATQELQRLDTMRARVSEAIDRAHSQRVASAAPSADKGESPPSAAPAAPPVTGNETIPSASPAAGPLSKQQIRAAQEALTGLGYGALKADGVLGPGTSRAVEAFERAKGLPVTGQLGAATLQALKTHLASAVQ</sequence>
<comment type="caution">
    <text evidence="4">The sequence shown here is derived from an EMBL/GenBank/DDBJ whole genome shotgun (WGS) entry which is preliminary data.</text>
</comment>
<feature type="coiled-coil region" evidence="1">
    <location>
        <begin position="69"/>
        <end position="103"/>
    </location>
</feature>